<dbReference type="STRING" id="1423792.FD09_GL000170"/>
<evidence type="ECO:0000259" key="2">
    <source>
        <dbReference type="PROSITE" id="PS51372"/>
    </source>
</evidence>
<organism evidence="3 4">
    <name type="scientific">Schleiferilactobacillus perolens DSM 12744</name>
    <dbReference type="NCBI Taxonomy" id="1423792"/>
    <lineage>
        <taxon>Bacteria</taxon>
        <taxon>Bacillati</taxon>
        <taxon>Bacillota</taxon>
        <taxon>Bacilli</taxon>
        <taxon>Lactobacillales</taxon>
        <taxon>Lactobacillaceae</taxon>
        <taxon>Schleiferilactobacillus</taxon>
    </lineage>
</organism>
<dbReference type="Proteomes" id="UP000051330">
    <property type="component" value="Unassembled WGS sequence"/>
</dbReference>
<keyword evidence="4" id="KW-1185">Reference proteome</keyword>
<dbReference type="Gene3D" id="1.20.890.100">
    <property type="match status" value="1"/>
</dbReference>
<evidence type="ECO:0000256" key="1">
    <source>
        <dbReference type="ARBA" id="ARBA00022737"/>
    </source>
</evidence>
<dbReference type="RefSeq" id="WP_057817301.1">
    <property type="nucleotide sequence ID" value="NZ_AZEC01000001.1"/>
</dbReference>
<feature type="domain" description="PRD" evidence="2">
    <location>
        <begin position="172"/>
        <end position="279"/>
    </location>
</feature>
<dbReference type="Pfam" id="PF03123">
    <property type="entry name" value="CAT_RBD"/>
    <property type="match status" value="1"/>
</dbReference>
<dbReference type="PROSITE" id="PS51372">
    <property type="entry name" value="PRD_2"/>
    <property type="match status" value="2"/>
</dbReference>
<sequence length="279" mass="32100">MKFVNKINNNVALAQDEHDVDWVLIGRGIGFGKEPGDPITEDQIDRRFKAQKDEVTHQNPPAMLQHINPDTLQLATLVSDRVAERLGIHFSNYNYLALADHIDFALERAKGDQDYPTELRWDVKNLFPKEYAAAQYALALIQEQTGVKLPPSELTFFTYHFVSAQSDETLLEDTVEVANLANRIIEIVSYSFQMQPDPTSLNYARFMTHLRYFIIRQLKGGSEEIALDPLIGEVVKERYPKAYQAAVKIAEYLHQSKGWTISESEKMYLTLHIWRLTRE</sequence>
<dbReference type="PANTHER" id="PTHR30185:SF15">
    <property type="entry name" value="CRYPTIC BETA-GLUCOSIDE BGL OPERON ANTITERMINATOR"/>
    <property type="match status" value="1"/>
</dbReference>
<dbReference type="GO" id="GO:0006355">
    <property type="term" value="P:regulation of DNA-templated transcription"/>
    <property type="evidence" value="ECO:0007669"/>
    <property type="project" value="InterPro"/>
</dbReference>
<dbReference type="OrthoDB" id="9813552at2"/>
<dbReference type="SUPFAM" id="SSF63520">
    <property type="entry name" value="PTS-regulatory domain, PRD"/>
    <property type="match status" value="2"/>
</dbReference>
<dbReference type="InterPro" id="IPR036650">
    <property type="entry name" value="CAT_RNA-bd_dom_sf"/>
</dbReference>
<dbReference type="InterPro" id="IPR050661">
    <property type="entry name" value="BglG_antiterminators"/>
</dbReference>
<dbReference type="AlphaFoldDB" id="A0A0R1NAC8"/>
<evidence type="ECO:0000313" key="3">
    <source>
        <dbReference type="EMBL" id="KRL14522.1"/>
    </source>
</evidence>
<dbReference type="InterPro" id="IPR004341">
    <property type="entry name" value="CAT_RNA-bd_dom"/>
</dbReference>
<dbReference type="Gene3D" id="1.10.1790.10">
    <property type="entry name" value="PRD domain"/>
    <property type="match status" value="1"/>
</dbReference>
<dbReference type="Gene3D" id="1.20.58.1950">
    <property type="match status" value="1"/>
</dbReference>
<keyword evidence="1" id="KW-0677">Repeat</keyword>
<dbReference type="PATRIC" id="fig|1423792.3.peg.173"/>
<feature type="domain" description="PRD" evidence="2">
    <location>
        <begin position="66"/>
        <end position="171"/>
    </location>
</feature>
<dbReference type="SMART" id="SM01061">
    <property type="entry name" value="CAT_RBD"/>
    <property type="match status" value="1"/>
</dbReference>
<accession>A0A0R1NAC8</accession>
<comment type="caution">
    <text evidence="3">The sequence shown here is derived from an EMBL/GenBank/DDBJ whole genome shotgun (WGS) entry which is preliminary data.</text>
</comment>
<dbReference type="SUPFAM" id="SSF50151">
    <property type="entry name" value="SacY-like RNA-binding domain"/>
    <property type="match status" value="1"/>
</dbReference>
<dbReference type="InterPro" id="IPR011608">
    <property type="entry name" value="PRD"/>
</dbReference>
<evidence type="ECO:0000313" key="4">
    <source>
        <dbReference type="Proteomes" id="UP000051330"/>
    </source>
</evidence>
<dbReference type="EMBL" id="AZEC01000001">
    <property type="protein sequence ID" value="KRL14522.1"/>
    <property type="molecule type" value="Genomic_DNA"/>
</dbReference>
<gene>
    <name evidence="3" type="ORF">FD09_GL000170</name>
</gene>
<name>A0A0R1NAC8_9LACO</name>
<dbReference type="InterPro" id="IPR036634">
    <property type="entry name" value="PRD_sf"/>
</dbReference>
<protein>
    <submittedName>
        <fullName evidence="3">PRD domain protein</fullName>
    </submittedName>
</protein>
<dbReference type="PANTHER" id="PTHR30185">
    <property type="entry name" value="CRYPTIC BETA-GLUCOSIDE BGL OPERON ANTITERMINATOR"/>
    <property type="match status" value="1"/>
</dbReference>
<reference evidence="3 4" key="1">
    <citation type="journal article" date="2015" name="Genome Announc.">
        <title>Expanding the biotechnology potential of lactobacilli through comparative genomics of 213 strains and associated genera.</title>
        <authorList>
            <person name="Sun Z."/>
            <person name="Harris H.M."/>
            <person name="McCann A."/>
            <person name="Guo C."/>
            <person name="Argimon S."/>
            <person name="Zhang W."/>
            <person name="Yang X."/>
            <person name="Jeffery I.B."/>
            <person name="Cooney J.C."/>
            <person name="Kagawa T.F."/>
            <person name="Liu W."/>
            <person name="Song Y."/>
            <person name="Salvetti E."/>
            <person name="Wrobel A."/>
            <person name="Rasinkangas P."/>
            <person name="Parkhill J."/>
            <person name="Rea M.C."/>
            <person name="O'Sullivan O."/>
            <person name="Ritari J."/>
            <person name="Douillard F.P."/>
            <person name="Paul Ross R."/>
            <person name="Yang R."/>
            <person name="Briner A.E."/>
            <person name="Felis G.E."/>
            <person name="de Vos W.M."/>
            <person name="Barrangou R."/>
            <person name="Klaenhammer T.R."/>
            <person name="Caufield P.W."/>
            <person name="Cui Y."/>
            <person name="Zhang H."/>
            <person name="O'Toole P.W."/>
        </authorList>
    </citation>
    <scope>NUCLEOTIDE SEQUENCE [LARGE SCALE GENOMIC DNA]</scope>
    <source>
        <strain evidence="3 4">DSM 12744</strain>
    </source>
</reference>
<dbReference type="Gene3D" id="2.30.24.10">
    <property type="entry name" value="CAT RNA-binding domain"/>
    <property type="match status" value="1"/>
</dbReference>
<dbReference type="Pfam" id="PF00874">
    <property type="entry name" value="PRD"/>
    <property type="match status" value="2"/>
</dbReference>
<dbReference type="GO" id="GO:0003723">
    <property type="term" value="F:RNA binding"/>
    <property type="evidence" value="ECO:0007669"/>
    <property type="project" value="InterPro"/>
</dbReference>
<proteinExistence type="predicted"/>